<name>A0A5C7AN76_9FLAO</name>
<protein>
    <submittedName>
        <fullName evidence="1">Uncharacterized protein</fullName>
    </submittedName>
</protein>
<accession>A0A5C7AN76</accession>
<reference evidence="1 2" key="1">
    <citation type="submission" date="2019-08" db="EMBL/GenBank/DDBJ databases">
        <title>Genome sequence of Gelidibacter salicanalis IC162T.</title>
        <authorList>
            <person name="Bowman J.P."/>
        </authorList>
    </citation>
    <scope>NUCLEOTIDE SEQUENCE [LARGE SCALE GENOMIC DNA]</scope>
    <source>
        <strain evidence="1 2">IC162</strain>
    </source>
</reference>
<dbReference type="PROSITE" id="PS51257">
    <property type="entry name" value="PROKAR_LIPOPROTEIN"/>
    <property type="match status" value="1"/>
</dbReference>
<gene>
    <name evidence="1" type="ORF">ES711_03770</name>
</gene>
<evidence type="ECO:0000313" key="1">
    <source>
        <dbReference type="EMBL" id="TXE09063.1"/>
    </source>
</evidence>
<sequence length="86" mass="9838">MKNLINLTLAILLLASCKDSPESSSSKNARIVEGVMNEVTGKNDHINETYDVLLVDLRAKTPLTEKQLLEAFPKTNKKAKYWYEWR</sequence>
<dbReference type="AlphaFoldDB" id="A0A5C7AN76"/>
<organism evidence="1 2">
    <name type="scientific">Gelidibacter salicanalis</name>
    <dbReference type="NCBI Taxonomy" id="291193"/>
    <lineage>
        <taxon>Bacteria</taxon>
        <taxon>Pseudomonadati</taxon>
        <taxon>Bacteroidota</taxon>
        <taxon>Flavobacteriia</taxon>
        <taxon>Flavobacteriales</taxon>
        <taxon>Flavobacteriaceae</taxon>
        <taxon>Gelidibacter</taxon>
    </lineage>
</organism>
<keyword evidence="2" id="KW-1185">Reference proteome</keyword>
<proteinExistence type="predicted"/>
<comment type="caution">
    <text evidence="1">The sequence shown here is derived from an EMBL/GenBank/DDBJ whole genome shotgun (WGS) entry which is preliminary data.</text>
</comment>
<evidence type="ECO:0000313" key="2">
    <source>
        <dbReference type="Proteomes" id="UP000321734"/>
    </source>
</evidence>
<dbReference type="Proteomes" id="UP000321734">
    <property type="component" value="Unassembled WGS sequence"/>
</dbReference>
<dbReference type="RefSeq" id="WP_146890223.1">
    <property type="nucleotide sequence ID" value="NZ_VORX01000002.1"/>
</dbReference>
<dbReference type="EMBL" id="VORX01000002">
    <property type="protein sequence ID" value="TXE09063.1"/>
    <property type="molecule type" value="Genomic_DNA"/>
</dbReference>